<evidence type="ECO:0000259" key="7">
    <source>
        <dbReference type="Pfam" id="PF04545"/>
    </source>
</evidence>
<dbReference type="CDD" id="cd06171">
    <property type="entry name" value="Sigma70_r4"/>
    <property type="match status" value="1"/>
</dbReference>
<evidence type="ECO:0000256" key="2">
    <source>
        <dbReference type="ARBA" id="ARBA00023015"/>
    </source>
</evidence>
<evidence type="ECO:0000256" key="4">
    <source>
        <dbReference type="ARBA" id="ARBA00023125"/>
    </source>
</evidence>
<keyword evidence="4" id="KW-0238">DNA-binding</keyword>
<gene>
    <name evidence="8" type="ORF">AB4Y30_01060</name>
</gene>
<dbReference type="Gene3D" id="1.10.1740.10">
    <property type="match status" value="1"/>
</dbReference>
<dbReference type="Pfam" id="PF04542">
    <property type="entry name" value="Sigma70_r2"/>
    <property type="match status" value="1"/>
</dbReference>
<evidence type="ECO:0000256" key="1">
    <source>
        <dbReference type="ARBA" id="ARBA00010641"/>
    </source>
</evidence>
<dbReference type="SUPFAM" id="SSF88946">
    <property type="entry name" value="Sigma2 domain of RNA polymerase sigma factors"/>
    <property type="match status" value="1"/>
</dbReference>
<dbReference type="PANTHER" id="PTHR43133">
    <property type="entry name" value="RNA POLYMERASE ECF-TYPE SIGMA FACTO"/>
    <property type="match status" value="1"/>
</dbReference>
<proteinExistence type="inferred from homology"/>
<evidence type="ECO:0000313" key="8">
    <source>
        <dbReference type="EMBL" id="XDK34468.1"/>
    </source>
</evidence>
<dbReference type="InterPro" id="IPR036388">
    <property type="entry name" value="WH-like_DNA-bd_sf"/>
</dbReference>
<evidence type="ECO:0000259" key="6">
    <source>
        <dbReference type="Pfam" id="PF04542"/>
    </source>
</evidence>
<evidence type="ECO:0000256" key="5">
    <source>
        <dbReference type="ARBA" id="ARBA00023163"/>
    </source>
</evidence>
<dbReference type="NCBIfam" id="TIGR02937">
    <property type="entry name" value="sigma70-ECF"/>
    <property type="match status" value="1"/>
</dbReference>
<reference evidence="8" key="1">
    <citation type="submission" date="2024-07" db="EMBL/GenBank/DDBJ databases">
        <title>Halotolerant mesophilic bacterium Ornithinibacillus sp. 4-3, sp. nov., isolated from soil.</title>
        <authorList>
            <person name="Sidarenka A.V."/>
            <person name="Guliayeva D.E."/>
            <person name="Leanovich S.I."/>
            <person name="Hileuskaya K.S."/>
            <person name="Akhremchuk A.E."/>
            <person name="Sikolenko M.A."/>
            <person name="Valentovich L.N."/>
        </authorList>
    </citation>
    <scope>NUCLEOTIDE SEQUENCE</scope>
    <source>
        <strain evidence="8">4-3</strain>
    </source>
</reference>
<keyword evidence="5" id="KW-0804">Transcription</keyword>
<dbReference type="InterPro" id="IPR013324">
    <property type="entry name" value="RNA_pol_sigma_r3/r4-like"/>
</dbReference>
<dbReference type="InterPro" id="IPR007627">
    <property type="entry name" value="RNA_pol_sigma70_r2"/>
</dbReference>
<dbReference type="InterPro" id="IPR013325">
    <property type="entry name" value="RNA_pol_sigma_r2"/>
</dbReference>
<comment type="similarity">
    <text evidence="1">Belongs to the sigma-70 factor family. ECF subfamily.</text>
</comment>
<dbReference type="AlphaFoldDB" id="A0AB39HXJ6"/>
<dbReference type="GO" id="GO:0003677">
    <property type="term" value="F:DNA binding"/>
    <property type="evidence" value="ECO:0007669"/>
    <property type="project" value="UniProtKB-KW"/>
</dbReference>
<dbReference type="Gene3D" id="1.10.10.10">
    <property type="entry name" value="Winged helix-like DNA-binding domain superfamily/Winged helix DNA-binding domain"/>
    <property type="match status" value="1"/>
</dbReference>
<dbReference type="InterPro" id="IPR039425">
    <property type="entry name" value="RNA_pol_sigma-70-like"/>
</dbReference>
<dbReference type="SUPFAM" id="SSF88659">
    <property type="entry name" value="Sigma3 and sigma4 domains of RNA polymerase sigma factors"/>
    <property type="match status" value="1"/>
</dbReference>
<sequence>MNLFKKYEEDIYRMAYVYVKNSDDALDVVQETAYKSFTQIKTLKNPEYFKTWLIRIAINISLDFLKKQKKIVYLNTEHTDSLSTNPEDASLQITLESLMERLTEQEKSIVLLRYYADQTMSEIAKTLDIPLGTVKTVLYRALNKLRTQMTREDIYEQ</sequence>
<dbReference type="GO" id="GO:0016987">
    <property type="term" value="F:sigma factor activity"/>
    <property type="evidence" value="ECO:0007669"/>
    <property type="project" value="UniProtKB-KW"/>
</dbReference>
<organism evidence="8">
    <name type="scientific">Ornithinibacillus sp. 4-3</name>
    <dbReference type="NCBI Taxonomy" id="3231488"/>
    <lineage>
        <taxon>Bacteria</taxon>
        <taxon>Bacillati</taxon>
        <taxon>Bacillota</taxon>
        <taxon>Bacilli</taxon>
        <taxon>Bacillales</taxon>
        <taxon>Bacillaceae</taxon>
        <taxon>Ornithinibacillus</taxon>
    </lineage>
</organism>
<dbReference type="Pfam" id="PF04545">
    <property type="entry name" value="Sigma70_r4"/>
    <property type="match status" value="1"/>
</dbReference>
<feature type="domain" description="RNA polymerase sigma-70 region 4" evidence="7">
    <location>
        <begin position="98"/>
        <end position="146"/>
    </location>
</feature>
<feature type="domain" description="RNA polymerase sigma-70 region 2" evidence="6">
    <location>
        <begin position="3"/>
        <end position="70"/>
    </location>
</feature>
<dbReference type="InterPro" id="IPR007630">
    <property type="entry name" value="RNA_pol_sigma70_r4"/>
</dbReference>
<dbReference type="GO" id="GO:0006352">
    <property type="term" value="P:DNA-templated transcription initiation"/>
    <property type="evidence" value="ECO:0007669"/>
    <property type="project" value="InterPro"/>
</dbReference>
<protein>
    <submittedName>
        <fullName evidence="8">Sigma-70 family RNA polymerase sigma factor</fullName>
    </submittedName>
</protein>
<accession>A0AB39HXJ6</accession>
<name>A0AB39HXJ6_9BACI</name>
<dbReference type="PANTHER" id="PTHR43133:SF60">
    <property type="entry name" value="RNA POLYMERASE SIGMA FACTOR SIGV"/>
    <property type="match status" value="1"/>
</dbReference>
<dbReference type="EMBL" id="CP162599">
    <property type="protein sequence ID" value="XDK34468.1"/>
    <property type="molecule type" value="Genomic_DNA"/>
</dbReference>
<keyword evidence="2" id="KW-0805">Transcription regulation</keyword>
<evidence type="ECO:0000256" key="3">
    <source>
        <dbReference type="ARBA" id="ARBA00023082"/>
    </source>
</evidence>
<keyword evidence="3" id="KW-0731">Sigma factor</keyword>
<dbReference type="RefSeq" id="WP_368655139.1">
    <property type="nucleotide sequence ID" value="NZ_CP162599.1"/>
</dbReference>
<dbReference type="InterPro" id="IPR014284">
    <property type="entry name" value="RNA_pol_sigma-70_dom"/>
</dbReference>